<evidence type="ECO:0000259" key="3">
    <source>
        <dbReference type="PROSITE" id="PS51387"/>
    </source>
</evidence>
<dbReference type="EMBL" id="PVWP01000005">
    <property type="protein sequence ID" value="PSB37706.1"/>
    <property type="molecule type" value="Genomic_DNA"/>
</dbReference>
<gene>
    <name evidence="4" type="ORF">C7B81_09405</name>
</gene>
<proteinExistence type="predicted"/>
<dbReference type="InterPro" id="IPR006094">
    <property type="entry name" value="Oxid_FAD_bind_N"/>
</dbReference>
<keyword evidence="1" id="KW-0285">Flavoprotein</keyword>
<reference evidence="4 5" key="1">
    <citation type="submission" date="2018-03" db="EMBL/GenBank/DDBJ databases">
        <title>The ancient ancestry and fast evolution of plastids.</title>
        <authorList>
            <person name="Moore K.R."/>
            <person name="Magnabosco C."/>
            <person name="Momper L."/>
            <person name="Gold D.A."/>
            <person name="Bosak T."/>
            <person name="Fournier G.P."/>
        </authorList>
    </citation>
    <scope>NUCLEOTIDE SEQUENCE [LARGE SCALE GENOMIC DNA]</scope>
    <source>
        <strain evidence="4 5">CCALA 015</strain>
    </source>
</reference>
<dbReference type="SUPFAM" id="SSF55103">
    <property type="entry name" value="FAD-linked oxidases, C-terminal domain"/>
    <property type="match status" value="1"/>
</dbReference>
<accession>A0ABX5FAR2</accession>
<dbReference type="SUPFAM" id="SSF56176">
    <property type="entry name" value="FAD-binding/transporter-associated domain-like"/>
    <property type="match status" value="1"/>
</dbReference>
<dbReference type="PROSITE" id="PS51387">
    <property type="entry name" value="FAD_PCMH"/>
    <property type="match status" value="1"/>
</dbReference>
<dbReference type="InterPro" id="IPR016166">
    <property type="entry name" value="FAD-bd_PCMH"/>
</dbReference>
<evidence type="ECO:0000256" key="1">
    <source>
        <dbReference type="ARBA" id="ARBA00022630"/>
    </source>
</evidence>
<dbReference type="RefSeq" id="WP_106221098.1">
    <property type="nucleotide sequence ID" value="NZ_PVWP01000005.1"/>
</dbReference>
<dbReference type="InterPro" id="IPR036318">
    <property type="entry name" value="FAD-bd_PCMH-like_sf"/>
</dbReference>
<comment type="caution">
    <text evidence="4">The sequence shown here is derived from an EMBL/GenBank/DDBJ whole genome shotgun (WGS) entry which is preliminary data.</text>
</comment>
<feature type="domain" description="FAD-binding PCMH-type" evidence="3">
    <location>
        <begin position="1"/>
        <end position="176"/>
    </location>
</feature>
<name>A0ABX5FAR2_9CHRO</name>
<evidence type="ECO:0000256" key="2">
    <source>
        <dbReference type="ARBA" id="ARBA00022827"/>
    </source>
</evidence>
<dbReference type="Proteomes" id="UP000238218">
    <property type="component" value="Unassembled WGS sequence"/>
</dbReference>
<dbReference type="PANTHER" id="PTHR11748:SF103">
    <property type="entry name" value="GLYCOLATE OXIDASE SUBUNIT GLCE"/>
    <property type="match status" value="1"/>
</dbReference>
<evidence type="ECO:0000313" key="5">
    <source>
        <dbReference type="Proteomes" id="UP000238218"/>
    </source>
</evidence>
<dbReference type="InterPro" id="IPR016164">
    <property type="entry name" value="FAD-linked_Oxase-like_C"/>
</dbReference>
<evidence type="ECO:0000313" key="4">
    <source>
        <dbReference type="EMBL" id="PSB37706.1"/>
    </source>
</evidence>
<keyword evidence="5" id="KW-1185">Reference proteome</keyword>
<sequence length="410" mass="42477">MRPEPSELQELVRDLHRQDSAWLPAGLGTRLDWGPPLQAPCTVVSCAALRGVREFNPGDFTITVAAGTPLVEVQDALGHHGQWLSVDAPWGDDDGAAAGSIGGLVARGLAGGYRQRYLGVRDQLIGLALMRADGVTARAGGKVVKNVAGYDLMRLFTGSWGSLGLITELTLRTLPRPPLRRSVCFQGGAEDLAGLSRWLLGSSLSPERIDWWNGSLAAAAGLDPDPLLLIGLASVDAATLQEQVRCLQERCSLPARVLDGASTGAWLARARGGSGAEPAGPAPPGATATAPAWLLRLGVSPDRLASLMSAPTLAGLAVDMAAGSGLGLAWSDPTGSQPVLTSSQVGALRRLCGELGGHLTVLRQPPGAGLPAWLDAPARPLIEAIKHRFDPAGQLAPGRLPGVAQSLSTV</sequence>
<keyword evidence="2" id="KW-0274">FAD</keyword>
<organism evidence="4 5">
    <name type="scientific">Aphanothece cf. minutissima CCALA 015</name>
    <dbReference type="NCBI Taxonomy" id="2107695"/>
    <lineage>
        <taxon>Bacteria</taxon>
        <taxon>Bacillati</taxon>
        <taxon>Cyanobacteriota</taxon>
        <taxon>Cyanophyceae</taxon>
        <taxon>Oscillatoriophycideae</taxon>
        <taxon>Chroococcales</taxon>
        <taxon>Aphanothecaceae</taxon>
        <taxon>Aphanothece</taxon>
    </lineage>
</organism>
<protein>
    <submittedName>
        <fullName evidence="4">FAD-binding oxidoreductase</fullName>
    </submittedName>
</protein>
<dbReference type="Gene3D" id="3.30.465.10">
    <property type="match status" value="1"/>
</dbReference>
<dbReference type="Pfam" id="PF01565">
    <property type="entry name" value="FAD_binding_4"/>
    <property type="match status" value="1"/>
</dbReference>
<dbReference type="InterPro" id="IPR016169">
    <property type="entry name" value="FAD-bd_PCMH_sub2"/>
</dbReference>
<dbReference type="PANTHER" id="PTHR11748">
    <property type="entry name" value="D-LACTATE DEHYDROGENASE"/>
    <property type="match status" value="1"/>
</dbReference>